<reference evidence="1" key="1">
    <citation type="submission" date="2020-02" db="EMBL/GenBank/DDBJ databases">
        <authorList>
            <person name="Enbody D E."/>
            <person name="Pettersson E M."/>
        </authorList>
    </citation>
    <scope>NUCLEOTIDE SEQUENCE [LARGE SCALE GENOMIC DNA]</scope>
</reference>
<dbReference type="AlphaFoldDB" id="A0A8C3N3L6"/>
<accession>A0A8C3N3L6</accession>
<organism evidence="1 2">
    <name type="scientific">Geospiza parvula</name>
    <name type="common">Small tree-finch</name>
    <name type="synonym">Camarhynchus parvulus</name>
    <dbReference type="NCBI Taxonomy" id="87175"/>
    <lineage>
        <taxon>Eukaryota</taxon>
        <taxon>Metazoa</taxon>
        <taxon>Chordata</taxon>
        <taxon>Craniata</taxon>
        <taxon>Vertebrata</taxon>
        <taxon>Euteleostomi</taxon>
        <taxon>Archelosauria</taxon>
        <taxon>Archosauria</taxon>
        <taxon>Dinosauria</taxon>
        <taxon>Saurischia</taxon>
        <taxon>Theropoda</taxon>
        <taxon>Coelurosauria</taxon>
        <taxon>Aves</taxon>
        <taxon>Neognathae</taxon>
        <taxon>Neoaves</taxon>
        <taxon>Telluraves</taxon>
        <taxon>Australaves</taxon>
        <taxon>Passeriformes</taxon>
        <taxon>Thraupidae</taxon>
        <taxon>Camarhynchus</taxon>
    </lineage>
</organism>
<evidence type="ECO:0000313" key="2">
    <source>
        <dbReference type="Proteomes" id="UP000694382"/>
    </source>
</evidence>
<reference evidence="1" key="2">
    <citation type="submission" date="2025-08" db="UniProtKB">
        <authorList>
            <consortium name="Ensembl"/>
        </authorList>
    </citation>
    <scope>IDENTIFICATION</scope>
</reference>
<reference evidence="1" key="3">
    <citation type="submission" date="2025-09" db="UniProtKB">
        <authorList>
            <consortium name="Ensembl"/>
        </authorList>
    </citation>
    <scope>IDENTIFICATION</scope>
</reference>
<name>A0A8C3N3L6_GEOPR</name>
<evidence type="ECO:0000313" key="1">
    <source>
        <dbReference type="Ensembl" id="ENSCPVP00000015378.1"/>
    </source>
</evidence>
<dbReference type="Ensembl" id="ENSCPVT00000016057.2">
    <property type="protein sequence ID" value="ENSCPVP00000015378.1"/>
    <property type="gene ID" value="ENSCPVG00000011261.2"/>
</dbReference>
<dbReference type="Proteomes" id="UP000694382">
    <property type="component" value="Chromosome Z"/>
</dbReference>
<protein>
    <submittedName>
        <fullName evidence="1">Uncharacterized protein</fullName>
    </submittedName>
</protein>
<keyword evidence="2" id="KW-1185">Reference proteome</keyword>
<sequence>PTSLLPWTQQGCSSVRELGKSFFFSLHFEGILFCDAPCLATFPHCHWLTFICLHSLLHICRHSILLKKKRGIKYSLVFCLSSECAATQTAQHFPIS</sequence>
<proteinExistence type="predicted"/>